<dbReference type="Gene3D" id="2.160.20.80">
    <property type="entry name" value="E3 ubiquitin-protein ligase SopA"/>
    <property type="match status" value="1"/>
</dbReference>
<dbReference type="Pfam" id="PF13599">
    <property type="entry name" value="Pentapeptide_4"/>
    <property type="match status" value="2"/>
</dbReference>
<protein>
    <submittedName>
        <fullName evidence="1">Pentapeptide repeat protein</fullName>
    </submittedName>
</protein>
<proteinExistence type="predicted"/>
<dbReference type="PANTHER" id="PTHR42999">
    <property type="entry name" value="ANTIBIOTIC RESISTANCE PROTEIN MCBG"/>
    <property type="match status" value="1"/>
</dbReference>
<keyword evidence="1" id="KW-0614">Plasmid</keyword>
<dbReference type="SUPFAM" id="SSF141571">
    <property type="entry name" value="Pentapeptide repeat-like"/>
    <property type="match status" value="1"/>
</dbReference>
<sequence>MKAFTENEKFTGLTTLKANSTFEDCEFRQCNFQSCKITDINFINVHFIDCDLSLAVFRHVKWQQVSFTNCKLMGVKQPEISKMLLSVKFINCNLMMMHLEGLALQRAVFKSCNLKEAILIDCDLRESNFEDSHLAGALIHNCDLRKADFQWATAYQIDPGHNQLKGAVFSESGLSGLLQHLDIKINP</sequence>
<dbReference type="PANTHER" id="PTHR42999:SF1">
    <property type="entry name" value="PENTAPEPTIDE REPEAT-CONTAINING PROTEIN"/>
    <property type="match status" value="1"/>
</dbReference>
<evidence type="ECO:0000313" key="1">
    <source>
        <dbReference type="EMBL" id="BDD00875.1"/>
    </source>
</evidence>
<dbReference type="InterPro" id="IPR052949">
    <property type="entry name" value="PA_immunity-related"/>
</dbReference>
<dbReference type="EMBL" id="AP025293">
    <property type="protein sequence ID" value="BDD00875.1"/>
    <property type="molecule type" value="Genomic_DNA"/>
</dbReference>
<geneLocation type="plasmid" evidence="1 2">
    <name>pPP1</name>
</geneLocation>
<organism evidence="1 2">
    <name type="scientific">Persicobacter psychrovividus</name>
    <dbReference type="NCBI Taxonomy" id="387638"/>
    <lineage>
        <taxon>Bacteria</taxon>
        <taxon>Pseudomonadati</taxon>
        <taxon>Bacteroidota</taxon>
        <taxon>Cytophagia</taxon>
        <taxon>Cytophagales</taxon>
        <taxon>Persicobacteraceae</taxon>
        <taxon>Persicobacter</taxon>
    </lineage>
</organism>
<accession>A0ABN6LCM4</accession>
<dbReference type="InterPro" id="IPR001646">
    <property type="entry name" value="5peptide_repeat"/>
</dbReference>
<keyword evidence="2" id="KW-1185">Reference proteome</keyword>
<name>A0ABN6LCM4_9BACT</name>
<reference evidence="1 2" key="1">
    <citation type="submission" date="2021-12" db="EMBL/GenBank/DDBJ databases">
        <title>Genome sequencing of bacteria with rrn-lacking chromosome and rrn-plasmid.</title>
        <authorList>
            <person name="Anda M."/>
            <person name="Iwasaki W."/>
        </authorList>
    </citation>
    <scope>NUCLEOTIDE SEQUENCE [LARGE SCALE GENOMIC DNA]</scope>
    <source>
        <strain evidence="1 2">NBRC 101262</strain>
        <plasmid evidence="1 2">pPP1</plasmid>
    </source>
</reference>
<gene>
    <name evidence="1" type="ORF">PEPS_31550</name>
</gene>
<dbReference type="Proteomes" id="UP001354989">
    <property type="component" value="Plasmid pPP1"/>
</dbReference>
<dbReference type="RefSeq" id="WP_332921607.1">
    <property type="nucleotide sequence ID" value="NZ_AP025293.1"/>
</dbReference>
<evidence type="ECO:0000313" key="2">
    <source>
        <dbReference type="Proteomes" id="UP001354989"/>
    </source>
</evidence>